<evidence type="ECO:0000313" key="2">
    <source>
        <dbReference type="Proteomes" id="UP000789525"/>
    </source>
</evidence>
<reference evidence="1" key="1">
    <citation type="submission" date="2021-06" db="EMBL/GenBank/DDBJ databases">
        <authorList>
            <person name="Kallberg Y."/>
            <person name="Tangrot J."/>
            <person name="Rosling A."/>
        </authorList>
    </citation>
    <scope>NUCLEOTIDE SEQUENCE</scope>
    <source>
        <strain evidence="1">CL356</strain>
    </source>
</reference>
<protein>
    <submittedName>
        <fullName evidence="1">14779_t:CDS:1</fullName>
    </submittedName>
</protein>
<comment type="caution">
    <text evidence="1">The sequence shown here is derived from an EMBL/GenBank/DDBJ whole genome shotgun (WGS) entry which is preliminary data.</text>
</comment>
<organism evidence="1 2">
    <name type="scientific">Acaulospora colombiana</name>
    <dbReference type="NCBI Taxonomy" id="27376"/>
    <lineage>
        <taxon>Eukaryota</taxon>
        <taxon>Fungi</taxon>
        <taxon>Fungi incertae sedis</taxon>
        <taxon>Mucoromycota</taxon>
        <taxon>Glomeromycotina</taxon>
        <taxon>Glomeromycetes</taxon>
        <taxon>Diversisporales</taxon>
        <taxon>Acaulosporaceae</taxon>
        <taxon>Acaulospora</taxon>
    </lineage>
</organism>
<keyword evidence="2" id="KW-1185">Reference proteome</keyword>
<dbReference type="EMBL" id="CAJVPT010043357">
    <property type="protein sequence ID" value="CAG8732085.1"/>
    <property type="molecule type" value="Genomic_DNA"/>
</dbReference>
<evidence type="ECO:0000313" key="1">
    <source>
        <dbReference type="EMBL" id="CAG8732085.1"/>
    </source>
</evidence>
<sequence length="134" mass="15100">SSGESNPTSFQVPSPQMVTSEQVRQAAAEIGAITSLMWVDPEDGDKKGPSNEQGNDPALDEFTKRVFRTLATVAYWHVLQKKKDVRNPASGKKRYDNAFTSINDYVVYYTRKFILGPSFSSGRFSYPQKMHRTD</sequence>
<name>A0ACA9Q0W3_9GLOM</name>
<proteinExistence type="predicted"/>
<accession>A0ACA9Q0W3</accession>
<feature type="non-terminal residue" evidence="1">
    <location>
        <position position="1"/>
    </location>
</feature>
<gene>
    <name evidence="1" type="ORF">ACOLOM_LOCUS11704</name>
</gene>
<dbReference type="Proteomes" id="UP000789525">
    <property type="component" value="Unassembled WGS sequence"/>
</dbReference>